<organism evidence="2 3">
    <name type="scientific">Azospirillum oleiclasticum</name>
    <dbReference type="NCBI Taxonomy" id="2735135"/>
    <lineage>
        <taxon>Bacteria</taxon>
        <taxon>Pseudomonadati</taxon>
        <taxon>Pseudomonadota</taxon>
        <taxon>Alphaproteobacteria</taxon>
        <taxon>Rhodospirillales</taxon>
        <taxon>Azospirillaceae</taxon>
        <taxon>Azospirillum</taxon>
    </lineage>
</organism>
<comment type="caution">
    <text evidence="2">The sequence shown here is derived from an EMBL/GenBank/DDBJ whole genome shotgun (WGS) entry which is preliminary data.</text>
</comment>
<evidence type="ECO:0000313" key="2">
    <source>
        <dbReference type="EMBL" id="NYZ21289.1"/>
    </source>
</evidence>
<evidence type="ECO:0000313" key="3">
    <source>
        <dbReference type="Proteomes" id="UP000584642"/>
    </source>
</evidence>
<feature type="region of interest" description="Disordered" evidence="1">
    <location>
        <begin position="514"/>
        <end position="538"/>
    </location>
</feature>
<dbReference type="RefSeq" id="WP_180283058.1">
    <property type="nucleotide sequence ID" value="NZ_JABFDB010000011.1"/>
</dbReference>
<reference evidence="2 3" key="1">
    <citation type="submission" date="2020-05" db="EMBL/GenBank/DDBJ databases">
        <title>Azospirillum oleiclasticum sp. nov, a nitrogen-fixing and heavy crude oil-emulsifying bacterium isolated from the crude oil of Yumen Oilfield.</title>
        <authorList>
            <person name="Wu D."/>
            <person name="Cai M."/>
            <person name="Zhang X."/>
        </authorList>
    </citation>
    <scope>NUCLEOTIDE SEQUENCE [LARGE SCALE GENOMIC DNA]</scope>
    <source>
        <strain evidence="2 3">ROY-1-1-2</strain>
    </source>
</reference>
<gene>
    <name evidence="2" type="ORF">HND93_16355</name>
</gene>
<name>A0ABX2TE39_9PROT</name>
<sequence length="575" mass="62214">MTATRDAGTKPGQTTLPCGRDAPPCCVTKLLVSCGHSERGYILQVPNQPTRNGVCLLQMVASDTVTIDGGPQRAALKTLRVRDLARIHLIGGPCRQGHPSGKGPGANTLVRDKIPAKNLRPVVRVSGPDIDVTLPSPYAVSVYGPEATFGMDDIAMVRAGAPLAGLALDLLDFIRKFLMPAEPYVYTAYVDACAAPRMAAVIEVFPKQSWEGAFAVSFEQKREKTVLLDPYSRSNAKAAKGKAAGALAPYKWNEKAVETRQMGMAIAVALTAKYGNQSVTVRPFLRTKEFPAKKLVTFVGKFKELVAVGAKPNPRTRTRGSWTINLPTVQVSGKLENVEKKGQWYVGWEGAIALNFQPLIGASMEADLLEWFLKTFEHTPHPVAKAIIKVALWAKERARQAEVLDVALVLKGAGSIEGGLAWKINSDAHDPNRPRWQPDEGSVGGKFELSLEGLVEAKSDFWNVAAGGRLGGLTGISGKVTHDMNKKGGDSIEWQVGWDGLTIFYSTYVRKMAGSESGPAPTSKPQHKVGTDDKERVGETGKTFTVFEPYYYPPKPPALSATQKPDKTTMSEFVA</sequence>
<evidence type="ECO:0000256" key="1">
    <source>
        <dbReference type="SAM" id="MobiDB-lite"/>
    </source>
</evidence>
<keyword evidence="3" id="KW-1185">Reference proteome</keyword>
<feature type="region of interest" description="Disordered" evidence="1">
    <location>
        <begin position="550"/>
        <end position="575"/>
    </location>
</feature>
<proteinExistence type="predicted"/>
<accession>A0ABX2TE39</accession>
<feature type="compositionally biased region" description="Basic and acidic residues" evidence="1">
    <location>
        <begin position="529"/>
        <end position="538"/>
    </location>
</feature>
<dbReference type="EMBL" id="JABFDB010000011">
    <property type="protein sequence ID" value="NYZ21289.1"/>
    <property type="molecule type" value="Genomic_DNA"/>
</dbReference>
<dbReference type="Proteomes" id="UP000584642">
    <property type="component" value="Unassembled WGS sequence"/>
</dbReference>
<protein>
    <submittedName>
        <fullName evidence="2">Uncharacterized protein</fullName>
    </submittedName>
</protein>